<dbReference type="Proteomes" id="UP000253551">
    <property type="component" value="Unassembled WGS sequence"/>
</dbReference>
<organism evidence="1 2">
    <name type="scientific">Rhizopus stolonifer</name>
    <name type="common">Rhizopus nigricans</name>
    <dbReference type="NCBI Taxonomy" id="4846"/>
    <lineage>
        <taxon>Eukaryota</taxon>
        <taxon>Fungi</taxon>
        <taxon>Fungi incertae sedis</taxon>
        <taxon>Mucoromycota</taxon>
        <taxon>Mucoromycotina</taxon>
        <taxon>Mucoromycetes</taxon>
        <taxon>Mucorales</taxon>
        <taxon>Mucorineae</taxon>
        <taxon>Rhizopodaceae</taxon>
        <taxon>Rhizopus</taxon>
    </lineage>
</organism>
<protein>
    <submittedName>
        <fullName evidence="1">Uncharacterized protein</fullName>
    </submittedName>
</protein>
<comment type="caution">
    <text evidence="1">The sequence shown here is derived from an EMBL/GenBank/DDBJ whole genome shotgun (WGS) entry which is preliminary data.</text>
</comment>
<accession>A0A367JJ31</accession>
<feature type="non-terminal residue" evidence="1">
    <location>
        <position position="1"/>
    </location>
</feature>
<evidence type="ECO:0000313" key="2">
    <source>
        <dbReference type="Proteomes" id="UP000253551"/>
    </source>
</evidence>
<evidence type="ECO:0000313" key="1">
    <source>
        <dbReference type="EMBL" id="RCH89972.1"/>
    </source>
</evidence>
<keyword evidence="2" id="KW-1185">Reference proteome</keyword>
<proteinExistence type="predicted"/>
<gene>
    <name evidence="1" type="ORF">CU098_001959</name>
</gene>
<dbReference type="AlphaFoldDB" id="A0A367JJ31"/>
<sequence>PNPLECLLLPLPAILSSSNPPSNFKLFKKLRQVSVEIAFNYHPSTHFLTRKDPNDISPNSKIVTKKLFTAIDRNSALLEPFFQKCLVPSSLNLFTNFSRTYIQYNHLNFRSFKTHLQLDTSMDSDDESTSTKAFRLTINQQHYSSTIITTRLQPAFTHISSDVVLYIALSELWKAHWRCVFNNKPFTSDLVLNSTRYSVTRWVQEELPWRL</sequence>
<dbReference type="OrthoDB" id="2273311at2759"/>
<dbReference type="EMBL" id="PJQM01003238">
    <property type="protein sequence ID" value="RCH89972.1"/>
    <property type="molecule type" value="Genomic_DNA"/>
</dbReference>
<reference evidence="1 2" key="1">
    <citation type="journal article" date="2018" name="G3 (Bethesda)">
        <title>Phylogenetic and Phylogenomic Definition of Rhizopus Species.</title>
        <authorList>
            <person name="Gryganskyi A.P."/>
            <person name="Golan J."/>
            <person name="Dolatabadi S."/>
            <person name="Mondo S."/>
            <person name="Robb S."/>
            <person name="Idnurm A."/>
            <person name="Muszewska A."/>
            <person name="Steczkiewicz K."/>
            <person name="Masonjones S."/>
            <person name="Liao H.L."/>
            <person name="Gajdeczka M.T."/>
            <person name="Anike F."/>
            <person name="Vuek A."/>
            <person name="Anishchenko I.M."/>
            <person name="Voigt K."/>
            <person name="de Hoog G.S."/>
            <person name="Smith M.E."/>
            <person name="Heitman J."/>
            <person name="Vilgalys R."/>
            <person name="Stajich J.E."/>
        </authorList>
    </citation>
    <scope>NUCLEOTIDE SEQUENCE [LARGE SCALE GENOMIC DNA]</scope>
    <source>
        <strain evidence="1 2">LSU 92-RS-03</strain>
    </source>
</reference>
<name>A0A367JJ31_RHIST</name>